<comment type="pathway">
    <text evidence="2">Pyrimidine metabolism; UMP biosynthesis via salvage pathway; UMP from uracil: step 1/1.</text>
</comment>
<dbReference type="EMBL" id="KB822719">
    <property type="protein sequence ID" value="ETN41853.1"/>
    <property type="molecule type" value="Genomic_DNA"/>
</dbReference>
<evidence type="ECO:0000256" key="7">
    <source>
        <dbReference type="ARBA" id="ARBA00022679"/>
    </source>
</evidence>
<dbReference type="GeneID" id="19971131"/>
<dbReference type="HOGENOM" id="CLU_067096_2_1_1"/>
<dbReference type="InterPro" id="IPR050054">
    <property type="entry name" value="UPRTase/APRTase"/>
</dbReference>
<evidence type="ECO:0000256" key="3">
    <source>
        <dbReference type="ARBA" id="ARBA00009516"/>
    </source>
</evidence>
<dbReference type="InterPro" id="IPR000836">
    <property type="entry name" value="PRTase_dom"/>
</dbReference>
<dbReference type="eggNOG" id="KOG4203">
    <property type="taxonomic scope" value="Eukaryota"/>
</dbReference>
<feature type="domain" description="Phosphoribosyltransferase" evidence="10">
    <location>
        <begin position="10"/>
        <end position="218"/>
    </location>
</feature>
<dbReference type="InParanoid" id="W2S1C1"/>
<evidence type="ECO:0000313" key="12">
    <source>
        <dbReference type="Proteomes" id="UP000030752"/>
    </source>
</evidence>
<dbReference type="EC" id="2.4.2.9" evidence="4"/>
<keyword evidence="7 11" id="KW-0808">Transferase</keyword>
<organism evidence="11 12">
    <name type="scientific">Cyphellophora europaea (strain CBS 101466)</name>
    <name type="common">Phialophora europaea</name>
    <dbReference type="NCBI Taxonomy" id="1220924"/>
    <lineage>
        <taxon>Eukaryota</taxon>
        <taxon>Fungi</taxon>
        <taxon>Dikarya</taxon>
        <taxon>Ascomycota</taxon>
        <taxon>Pezizomycotina</taxon>
        <taxon>Eurotiomycetes</taxon>
        <taxon>Chaetothyriomycetidae</taxon>
        <taxon>Chaetothyriales</taxon>
        <taxon>Cyphellophoraceae</taxon>
        <taxon>Cyphellophora</taxon>
    </lineage>
</organism>
<evidence type="ECO:0000256" key="4">
    <source>
        <dbReference type="ARBA" id="ARBA00011894"/>
    </source>
</evidence>
<comment type="cofactor">
    <cofactor evidence="1">
        <name>Mg(2+)</name>
        <dbReference type="ChEBI" id="CHEBI:18420"/>
    </cofactor>
</comment>
<dbReference type="AlphaFoldDB" id="W2S1C1"/>
<dbReference type="RefSeq" id="XP_008716362.1">
    <property type="nucleotide sequence ID" value="XM_008718140.1"/>
</dbReference>
<dbReference type="VEuPathDB" id="FungiDB:HMPREF1541_03792"/>
<reference evidence="11 12" key="1">
    <citation type="submission" date="2013-03" db="EMBL/GenBank/DDBJ databases">
        <title>The Genome Sequence of Phialophora europaea CBS 101466.</title>
        <authorList>
            <consortium name="The Broad Institute Genomics Platform"/>
            <person name="Cuomo C."/>
            <person name="de Hoog S."/>
            <person name="Gorbushina A."/>
            <person name="Walker B."/>
            <person name="Young S.K."/>
            <person name="Zeng Q."/>
            <person name="Gargeya S."/>
            <person name="Fitzgerald M."/>
            <person name="Haas B."/>
            <person name="Abouelleil A."/>
            <person name="Allen A.W."/>
            <person name="Alvarado L."/>
            <person name="Arachchi H.M."/>
            <person name="Berlin A.M."/>
            <person name="Chapman S.B."/>
            <person name="Gainer-Dewar J."/>
            <person name="Goldberg J."/>
            <person name="Griggs A."/>
            <person name="Gujja S."/>
            <person name="Hansen M."/>
            <person name="Howarth C."/>
            <person name="Imamovic A."/>
            <person name="Ireland A."/>
            <person name="Larimer J."/>
            <person name="McCowan C."/>
            <person name="Murphy C."/>
            <person name="Pearson M."/>
            <person name="Poon T.W."/>
            <person name="Priest M."/>
            <person name="Roberts A."/>
            <person name="Saif S."/>
            <person name="Shea T."/>
            <person name="Sisk P."/>
            <person name="Sykes S."/>
            <person name="Wortman J."/>
            <person name="Nusbaum C."/>
            <person name="Birren B."/>
        </authorList>
    </citation>
    <scope>NUCLEOTIDE SEQUENCE [LARGE SCALE GENOMIC DNA]</scope>
    <source>
        <strain evidence="11 12">CBS 101466</strain>
    </source>
</reference>
<dbReference type="OrthoDB" id="10257085at2759"/>
<dbReference type="Pfam" id="PF14681">
    <property type="entry name" value="UPRTase"/>
    <property type="match status" value="1"/>
</dbReference>
<dbReference type="CDD" id="cd06223">
    <property type="entry name" value="PRTases_typeI"/>
    <property type="match status" value="1"/>
</dbReference>
<comment type="similarity">
    <text evidence="3">Belongs to the UPRTase family.</text>
</comment>
<dbReference type="Proteomes" id="UP000030752">
    <property type="component" value="Unassembled WGS sequence"/>
</dbReference>
<dbReference type="FunFam" id="3.40.50.2020:FF:000049">
    <property type="entry name" value="Putative uracil phosphoribosyltransferase urg2"/>
    <property type="match status" value="1"/>
</dbReference>
<dbReference type="PANTHER" id="PTHR32315:SF4">
    <property type="entry name" value="URACIL PHOSPHORIBOSYLTRANSFERASE, CHLOROPLASTIC"/>
    <property type="match status" value="1"/>
</dbReference>
<sequence>MSALPTNVHVSKHPCLRAKLSQLRSKSMNARETKDVVHEISLILATEALASLEVVTAGTDESPIGFQYDFETISPQKVTLVPILRSGLGMLDAAQAILPFPVPVHHLGLFREKISLQPVEYYNNLPQSQSAVAKLAIIVDPVVATGGTAVAAIQTLKEWGVERVIFIGILGAANGVAKVAEEWPEGVEVWMGGVDQSLTDAGMIKPGLGDVGDRLFLTHGK</sequence>
<evidence type="ECO:0000313" key="11">
    <source>
        <dbReference type="EMBL" id="ETN41853.1"/>
    </source>
</evidence>
<evidence type="ECO:0000256" key="8">
    <source>
        <dbReference type="ARBA" id="ARBA00022741"/>
    </source>
</evidence>
<dbReference type="GO" id="GO:0004845">
    <property type="term" value="F:uracil phosphoribosyltransferase activity"/>
    <property type="evidence" value="ECO:0007669"/>
    <property type="project" value="UniProtKB-EC"/>
</dbReference>
<evidence type="ECO:0000256" key="1">
    <source>
        <dbReference type="ARBA" id="ARBA00001946"/>
    </source>
</evidence>
<dbReference type="Gene3D" id="3.40.50.2020">
    <property type="match status" value="1"/>
</dbReference>
<dbReference type="GO" id="GO:0005525">
    <property type="term" value="F:GTP binding"/>
    <property type="evidence" value="ECO:0007669"/>
    <property type="project" value="UniProtKB-KW"/>
</dbReference>
<dbReference type="STRING" id="1220924.W2S1C1"/>
<protein>
    <recommendedName>
        <fullName evidence="4">uracil phosphoribosyltransferase</fullName>
        <ecNumber evidence="4">2.4.2.9</ecNumber>
    </recommendedName>
</protein>
<dbReference type="NCBIfam" id="NF001097">
    <property type="entry name" value="PRK00129.1"/>
    <property type="match status" value="1"/>
</dbReference>
<dbReference type="InterPro" id="IPR029057">
    <property type="entry name" value="PRTase-like"/>
</dbReference>
<proteinExistence type="inferred from homology"/>
<dbReference type="PANTHER" id="PTHR32315">
    <property type="entry name" value="ADENINE PHOSPHORIBOSYLTRANSFERASE"/>
    <property type="match status" value="1"/>
</dbReference>
<dbReference type="SUPFAM" id="SSF53271">
    <property type="entry name" value="PRTase-like"/>
    <property type="match status" value="1"/>
</dbReference>
<keyword evidence="9" id="KW-0342">GTP-binding</keyword>
<keyword evidence="12" id="KW-1185">Reference proteome</keyword>
<accession>W2S1C1</accession>
<evidence type="ECO:0000256" key="2">
    <source>
        <dbReference type="ARBA" id="ARBA00005180"/>
    </source>
</evidence>
<evidence type="ECO:0000256" key="9">
    <source>
        <dbReference type="ARBA" id="ARBA00023134"/>
    </source>
</evidence>
<keyword evidence="5" id="KW-0021">Allosteric enzyme</keyword>
<keyword evidence="8" id="KW-0547">Nucleotide-binding</keyword>
<gene>
    <name evidence="11" type="ORF">HMPREF1541_03792</name>
</gene>
<evidence type="ECO:0000256" key="6">
    <source>
        <dbReference type="ARBA" id="ARBA00022676"/>
    </source>
</evidence>
<evidence type="ECO:0000256" key="5">
    <source>
        <dbReference type="ARBA" id="ARBA00022533"/>
    </source>
</evidence>
<evidence type="ECO:0000259" key="10">
    <source>
        <dbReference type="Pfam" id="PF14681"/>
    </source>
</evidence>
<name>W2S1C1_CYPE1</name>
<keyword evidence="6 11" id="KW-0328">Glycosyltransferase</keyword>